<dbReference type="GO" id="GO:0005975">
    <property type="term" value="P:carbohydrate metabolic process"/>
    <property type="evidence" value="ECO:0007669"/>
    <property type="project" value="InterPro"/>
</dbReference>
<dbReference type="PROSITE" id="PS51677">
    <property type="entry name" value="NODB"/>
    <property type="match status" value="1"/>
</dbReference>
<accession>A0A841R4E0</accession>
<keyword evidence="5" id="KW-1185">Reference proteome</keyword>
<dbReference type="Pfam" id="PF01522">
    <property type="entry name" value="Polysacc_deac_1"/>
    <property type="match status" value="1"/>
</dbReference>
<feature type="domain" description="NodB homology" evidence="3">
    <location>
        <begin position="112"/>
        <end position="276"/>
    </location>
</feature>
<evidence type="ECO:0000256" key="1">
    <source>
        <dbReference type="ARBA" id="ARBA00022729"/>
    </source>
</evidence>
<protein>
    <submittedName>
        <fullName evidence="4">Peptidoglycan/xylan/chitin deacetylase (PgdA/CDA1 family)</fullName>
    </submittedName>
</protein>
<evidence type="ECO:0000259" key="3">
    <source>
        <dbReference type="PROSITE" id="PS51677"/>
    </source>
</evidence>
<gene>
    <name evidence="4" type="ORF">HNR45_000691</name>
</gene>
<name>A0A841R4E0_9FIRM</name>
<evidence type="ECO:0000313" key="5">
    <source>
        <dbReference type="Proteomes" id="UP000591941"/>
    </source>
</evidence>
<sequence>MQKKIWRWGLVVTMLMAMMLLAGCQHDPVTNTTAHDAEPVKAATAPPAEEPVKNGVSVLMYHMIADLANNDAVLAPDHFRAQMQFLKDNGYHPISLQQLDEYISHGTPLPEKPVCITFDDGYLDNYEIVYPLMKEFGFPWTIFVVTNDVGKSGRVTWEQLKEMHAAGVTVANHTFSHPQTTYLPAKTQREEVTLSQQALAEHLGIENTYFCYPYGLYNNTLLGILQENGITLAVTMDPGRVHVGDDPLTVRRIWIGNRVDLEHFEERLTTDQYRSL</sequence>
<proteinExistence type="predicted"/>
<feature type="chain" id="PRO_5039395328" evidence="2">
    <location>
        <begin position="23"/>
        <end position="276"/>
    </location>
</feature>
<dbReference type="InterPro" id="IPR011330">
    <property type="entry name" value="Glyco_hydro/deAcase_b/a-brl"/>
</dbReference>
<dbReference type="SUPFAM" id="SSF88713">
    <property type="entry name" value="Glycoside hydrolase/deacetylase"/>
    <property type="match status" value="1"/>
</dbReference>
<dbReference type="AlphaFoldDB" id="A0A841R4E0"/>
<dbReference type="OrthoDB" id="9778320at2"/>
<reference evidence="4 5" key="1">
    <citation type="submission" date="2020-08" db="EMBL/GenBank/DDBJ databases">
        <title>Genomic Encyclopedia of Type Strains, Phase IV (KMG-IV): sequencing the most valuable type-strain genomes for metagenomic binning, comparative biology and taxonomic classification.</title>
        <authorList>
            <person name="Goeker M."/>
        </authorList>
    </citation>
    <scope>NUCLEOTIDE SEQUENCE [LARGE SCALE GENOMIC DNA]</scope>
    <source>
        <strain evidence="4 5">DSM 21255</strain>
    </source>
</reference>
<evidence type="ECO:0000313" key="4">
    <source>
        <dbReference type="EMBL" id="MBB6477658.1"/>
    </source>
</evidence>
<dbReference type="PROSITE" id="PS51257">
    <property type="entry name" value="PROKAR_LIPOPROTEIN"/>
    <property type="match status" value="1"/>
</dbReference>
<dbReference type="CDD" id="cd10918">
    <property type="entry name" value="CE4_NodB_like_5s_6s"/>
    <property type="match status" value="1"/>
</dbReference>
<dbReference type="PANTHER" id="PTHR34216">
    <property type="match status" value="1"/>
</dbReference>
<keyword evidence="1 2" id="KW-0732">Signal</keyword>
<evidence type="ECO:0000256" key="2">
    <source>
        <dbReference type="SAM" id="SignalP"/>
    </source>
</evidence>
<dbReference type="GeneID" id="93485957"/>
<feature type="signal peptide" evidence="2">
    <location>
        <begin position="1"/>
        <end position="22"/>
    </location>
</feature>
<dbReference type="PANTHER" id="PTHR34216:SF7">
    <property type="entry name" value="POLY-BETA-1,6-N-ACETYL-D-GLUCOSAMINE N-DEACETYLASE"/>
    <property type="match status" value="1"/>
</dbReference>
<dbReference type="InterPro" id="IPR002509">
    <property type="entry name" value="NODB_dom"/>
</dbReference>
<dbReference type="RefSeq" id="WP_024049081.1">
    <property type="nucleotide sequence ID" value="NZ_CABWNB010000002.1"/>
</dbReference>
<comment type="caution">
    <text evidence="4">The sequence shown here is derived from an EMBL/GenBank/DDBJ whole genome shotgun (WGS) entry which is preliminary data.</text>
</comment>
<dbReference type="GO" id="GO:0016810">
    <property type="term" value="F:hydrolase activity, acting on carbon-nitrogen (but not peptide) bonds"/>
    <property type="evidence" value="ECO:0007669"/>
    <property type="project" value="InterPro"/>
</dbReference>
<dbReference type="Proteomes" id="UP000591941">
    <property type="component" value="Unassembled WGS sequence"/>
</dbReference>
<organism evidence="4 5">
    <name type="scientific">Negativicoccus succinicivorans</name>
    <dbReference type="NCBI Taxonomy" id="620903"/>
    <lineage>
        <taxon>Bacteria</taxon>
        <taxon>Bacillati</taxon>
        <taxon>Bacillota</taxon>
        <taxon>Negativicutes</taxon>
        <taxon>Veillonellales</taxon>
        <taxon>Veillonellaceae</taxon>
        <taxon>Negativicoccus</taxon>
    </lineage>
</organism>
<dbReference type="EMBL" id="JACHHI010000003">
    <property type="protein sequence ID" value="MBB6477658.1"/>
    <property type="molecule type" value="Genomic_DNA"/>
</dbReference>
<dbReference type="Gene3D" id="3.20.20.370">
    <property type="entry name" value="Glycoside hydrolase/deacetylase"/>
    <property type="match status" value="1"/>
</dbReference>
<dbReference type="InterPro" id="IPR051398">
    <property type="entry name" value="Polysacch_Deacetylase"/>
</dbReference>